<gene>
    <name evidence="1" type="ORF">NQ176_g7490</name>
</gene>
<dbReference type="EMBL" id="JANJQO010001256">
    <property type="protein sequence ID" value="KAJ2971854.1"/>
    <property type="molecule type" value="Genomic_DNA"/>
</dbReference>
<proteinExistence type="predicted"/>
<reference evidence="1" key="1">
    <citation type="submission" date="2022-08" db="EMBL/GenBank/DDBJ databases">
        <title>Genome Sequence of Lecanicillium fungicola.</title>
        <authorList>
            <person name="Buettner E."/>
        </authorList>
    </citation>
    <scope>NUCLEOTIDE SEQUENCE</scope>
    <source>
        <strain evidence="1">Babe33</strain>
    </source>
</reference>
<sequence length="361" mass="38704">MPNRMEAIVIPNYAKPDAYGLATVEVPKLTGPSDVLIRVHASSINPVDVQKAAGALKILAKDSFPYLIGYDCAGVVAQVGTEVSQIAVGDAVYARLPEKNRGAWSEYAVCPAIYVSPKPTSISFAEAASLPLAALTALQSLRRYKGDLAGKTVFVAAGLSGTGIFACQMAKNVFKAGKVITTVSTSKIDKVAELLGKGVVDQIIDYTTTNVTAVIEKHSVDFVFDTTGQAMKFVPLVKKETGILISISTIPSGTLYEEVGSREFGQPYTIPRIPYYFLNLVDYLFKLYARFYGVEYDFVYLEPTATGLVELTKMVNDGQVKAIVGATTKLSDLEGVRRLANIAYNGKGAIGKSVLITAAEE</sequence>
<evidence type="ECO:0000313" key="1">
    <source>
        <dbReference type="EMBL" id="KAJ2971854.1"/>
    </source>
</evidence>
<accession>A0ACC1MYY8</accession>
<evidence type="ECO:0000313" key="2">
    <source>
        <dbReference type="Proteomes" id="UP001143910"/>
    </source>
</evidence>
<protein>
    <submittedName>
        <fullName evidence="1">Uncharacterized protein</fullName>
    </submittedName>
</protein>
<comment type="caution">
    <text evidence="1">The sequence shown here is derived from an EMBL/GenBank/DDBJ whole genome shotgun (WGS) entry which is preliminary data.</text>
</comment>
<name>A0ACC1MYY8_9HYPO</name>
<dbReference type="Proteomes" id="UP001143910">
    <property type="component" value="Unassembled WGS sequence"/>
</dbReference>
<organism evidence="1 2">
    <name type="scientific">Zarea fungicola</name>
    <dbReference type="NCBI Taxonomy" id="93591"/>
    <lineage>
        <taxon>Eukaryota</taxon>
        <taxon>Fungi</taxon>
        <taxon>Dikarya</taxon>
        <taxon>Ascomycota</taxon>
        <taxon>Pezizomycotina</taxon>
        <taxon>Sordariomycetes</taxon>
        <taxon>Hypocreomycetidae</taxon>
        <taxon>Hypocreales</taxon>
        <taxon>Cordycipitaceae</taxon>
        <taxon>Zarea</taxon>
    </lineage>
</organism>
<keyword evidence="2" id="KW-1185">Reference proteome</keyword>